<evidence type="ECO:0000313" key="3">
    <source>
        <dbReference type="Proteomes" id="UP001296776"/>
    </source>
</evidence>
<name>A0AAJ0XBL8_9GAMM</name>
<accession>A0AAJ0XBL8</accession>
<sequence>MTTQTSTANSNDLVLVLGATGKTGRRIVSSLKTLGVSVRLGSRSASPSFDWNNAANWDECLQGLTKVYINYAPDLAMPGATDAISELVRRARSADVKHLVLLSGRGEAEAQACEAMIQNSGIDWTIVRASWFNQNFSEGAFIDMVQAGQITLPEVSTPEPFVDVGDIADVAVVALTQPGHAGELYEVTGPRLLTLAGVADELSKATGRTIQYRPVPHDAFVQGVADSGAPQDVLWMLDYLFATVLDGRNAYLTDGVQRALGRQPKDFADFARAIAATETWKAAA</sequence>
<dbReference type="InterPro" id="IPR051604">
    <property type="entry name" value="Ergot_Alk_Oxidoreductase"/>
</dbReference>
<dbReference type="InterPro" id="IPR016040">
    <property type="entry name" value="NAD(P)-bd_dom"/>
</dbReference>
<dbReference type="EMBL" id="NRSJ01000033">
    <property type="protein sequence ID" value="MBK1706087.1"/>
    <property type="molecule type" value="Genomic_DNA"/>
</dbReference>
<dbReference type="Gene3D" id="3.90.25.10">
    <property type="entry name" value="UDP-galactose 4-epimerase, domain 1"/>
    <property type="match status" value="1"/>
</dbReference>
<keyword evidence="3" id="KW-1185">Reference proteome</keyword>
<organism evidence="2 3">
    <name type="scientific">Halochromatium glycolicum</name>
    <dbReference type="NCBI Taxonomy" id="85075"/>
    <lineage>
        <taxon>Bacteria</taxon>
        <taxon>Pseudomonadati</taxon>
        <taxon>Pseudomonadota</taxon>
        <taxon>Gammaproteobacteria</taxon>
        <taxon>Chromatiales</taxon>
        <taxon>Chromatiaceae</taxon>
        <taxon>Halochromatium</taxon>
    </lineage>
</organism>
<evidence type="ECO:0000313" key="2">
    <source>
        <dbReference type="EMBL" id="MBK1706087.1"/>
    </source>
</evidence>
<dbReference type="Gene3D" id="3.40.50.720">
    <property type="entry name" value="NAD(P)-binding Rossmann-like Domain"/>
    <property type="match status" value="1"/>
</dbReference>
<dbReference type="PANTHER" id="PTHR43162">
    <property type="match status" value="1"/>
</dbReference>
<dbReference type="PANTHER" id="PTHR43162:SF1">
    <property type="entry name" value="PRESTALK A DIFFERENTIATION PROTEIN A"/>
    <property type="match status" value="1"/>
</dbReference>
<dbReference type="InterPro" id="IPR036291">
    <property type="entry name" value="NAD(P)-bd_dom_sf"/>
</dbReference>
<dbReference type="SUPFAM" id="SSF51735">
    <property type="entry name" value="NAD(P)-binding Rossmann-fold domains"/>
    <property type="match status" value="1"/>
</dbReference>
<dbReference type="Pfam" id="PF13460">
    <property type="entry name" value="NAD_binding_10"/>
    <property type="match status" value="1"/>
</dbReference>
<protein>
    <submittedName>
        <fullName evidence="2">NmrA family transcriptional regulator</fullName>
    </submittedName>
</protein>
<feature type="domain" description="NAD(P)-binding" evidence="1">
    <location>
        <begin position="18"/>
        <end position="178"/>
    </location>
</feature>
<reference evidence="2" key="1">
    <citation type="submission" date="2017-08" db="EMBL/GenBank/DDBJ databases">
        <authorList>
            <person name="Imhoff J.F."/>
            <person name="Rahn T."/>
            <person name="Kuenzel S."/>
            <person name="Neulinger S.C."/>
        </authorList>
    </citation>
    <scope>NUCLEOTIDE SEQUENCE</scope>
    <source>
        <strain evidence="2">DSM 11080</strain>
    </source>
</reference>
<dbReference type="AlphaFoldDB" id="A0AAJ0XBL8"/>
<dbReference type="Proteomes" id="UP001296776">
    <property type="component" value="Unassembled WGS sequence"/>
</dbReference>
<gene>
    <name evidence="2" type="ORF">CKO40_16380</name>
</gene>
<reference evidence="2" key="2">
    <citation type="journal article" date="2020" name="Microorganisms">
        <title>Osmotic Adaptation and Compatible Solute Biosynthesis of Phototrophic Bacteria as Revealed from Genome Analyses.</title>
        <authorList>
            <person name="Imhoff J.F."/>
            <person name="Rahn T."/>
            <person name="Kunzel S."/>
            <person name="Keller A."/>
            <person name="Neulinger S.C."/>
        </authorList>
    </citation>
    <scope>NUCLEOTIDE SEQUENCE</scope>
    <source>
        <strain evidence="2">DSM 11080</strain>
    </source>
</reference>
<proteinExistence type="predicted"/>
<comment type="caution">
    <text evidence="2">The sequence shown here is derived from an EMBL/GenBank/DDBJ whole genome shotgun (WGS) entry which is preliminary data.</text>
</comment>
<evidence type="ECO:0000259" key="1">
    <source>
        <dbReference type="Pfam" id="PF13460"/>
    </source>
</evidence>